<reference evidence="2" key="1">
    <citation type="journal article" date="2023" name="G3 (Bethesda)">
        <title>Genome assembly and association tests identify interacting loci associated with vigor, precocity, and sex in interspecific pistachio rootstocks.</title>
        <authorList>
            <person name="Palmer W."/>
            <person name="Jacygrad E."/>
            <person name="Sagayaradj S."/>
            <person name="Cavanaugh K."/>
            <person name="Han R."/>
            <person name="Bertier L."/>
            <person name="Beede B."/>
            <person name="Kafkas S."/>
            <person name="Golino D."/>
            <person name="Preece J."/>
            <person name="Michelmore R."/>
        </authorList>
    </citation>
    <scope>NUCLEOTIDE SEQUENCE [LARGE SCALE GENOMIC DNA]</scope>
</reference>
<dbReference type="Proteomes" id="UP001164250">
    <property type="component" value="Chromosome 1"/>
</dbReference>
<accession>A0ACC1C9M3</accession>
<sequence length="178" mass="19997">MKTDVLAKTEDEILPRVMFLLNDIISRFDICHWGKIVGQLPVESTCINIVISSCRSLEFPPDKLFEEISRVLKPGGITVVYKNIKCDKEDAAKIDDDYDLIDEEALLTEEDLKKPQLPSISDCEVGSTRKACKNCTCGRAEAEEIVQKLGLSIDQLNNPQSACGNVCLFMKFYLVIDY</sequence>
<organism evidence="1 2">
    <name type="scientific">Pistacia atlantica</name>
    <dbReference type="NCBI Taxonomy" id="434234"/>
    <lineage>
        <taxon>Eukaryota</taxon>
        <taxon>Viridiplantae</taxon>
        <taxon>Streptophyta</taxon>
        <taxon>Embryophyta</taxon>
        <taxon>Tracheophyta</taxon>
        <taxon>Spermatophyta</taxon>
        <taxon>Magnoliopsida</taxon>
        <taxon>eudicotyledons</taxon>
        <taxon>Gunneridae</taxon>
        <taxon>Pentapetalae</taxon>
        <taxon>rosids</taxon>
        <taxon>malvids</taxon>
        <taxon>Sapindales</taxon>
        <taxon>Anacardiaceae</taxon>
        <taxon>Pistacia</taxon>
    </lineage>
</organism>
<protein>
    <submittedName>
        <fullName evidence="1">Uncharacterized protein</fullName>
    </submittedName>
</protein>
<proteinExistence type="predicted"/>
<evidence type="ECO:0000313" key="1">
    <source>
        <dbReference type="EMBL" id="KAJ0112256.1"/>
    </source>
</evidence>
<keyword evidence="2" id="KW-1185">Reference proteome</keyword>
<name>A0ACC1C9M3_9ROSI</name>
<evidence type="ECO:0000313" key="2">
    <source>
        <dbReference type="Proteomes" id="UP001164250"/>
    </source>
</evidence>
<dbReference type="EMBL" id="CM047897">
    <property type="protein sequence ID" value="KAJ0112256.1"/>
    <property type="molecule type" value="Genomic_DNA"/>
</dbReference>
<gene>
    <name evidence="1" type="ORF">Patl1_03559</name>
</gene>
<comment type="caution">
    <text evidence="1">The sequence shown here is derived from an EMBL/GenBank/DDBJ whole genome shotgun (WGS) entry which is preliminary data.</text>
</comment>